<feature type="transmembrane region" description="Helical" evidence="1">
    <location>
        <begin position="29"/>
        <end position="51"/>
    </location>
</feature>
<dbReference type="PANTHER" id="PTHR33269">
    <property type="entry name" value="NADH-UBIQUINONE OXIDOREDUCTASE CHAIN 6"/>
    <property type="match status" value="1"/>
</dbReference>
<evidence type="ECO:0000256" key="1">
    <source>
        <dbReference type="SAM" id="Phobius"/>
    </source>
</evidence>
<keyword evidence="1" id="KW-0812">Transmembrane</keyword>
<dbReference type="EMBL" id="CAEZTC010000001">
    <property type="protein sequence ID" value="CAB4548537.1"/>
    <property type="molecule type" value="Genomic_DNA"/>
</dbReference>
<name>A0A6J6CBI9_9ZZZZ</name>
<dbReference type="GO" id="GO:0008137">
    <property type="term" value="F:NADH dehydrogenase (ubiquinone) activity"/>
    <property type="evidence" value="ECO:0007669"/>
    <property type="project" value="InterPro"/>
</dbReference>
<accession>A0A6J6CBI9</accession>
<feature type="transmembrane region" description="Helical" evidence="1">
    <location>
        <begin position="6"/>
        <end position="22"/>
    </location>
</feature>
<keyword evidence="1" id="KW-0472">Membrane</keyword>
<feature type="transmembrane region" description="Helical" evidence="1">
    <location>
        <begin position="93"/>
        <end position="114"/>
    </location>
</feature>
<evidence type="ECO:0000313" key="2">
    <source>
        <dbReference type="EMBL" id="CAB4548537.1"/>
    </source>
</evidence>
<keyword evidence="1" id="KW-1133">Transmembrane helix</keyword>
<sequence>MELFVFVAASIMILGGAIGVIVRPNPVHAALSLVLTLFGVAVMFVSLHAHFLAAVQVIVYAGAIVVLFLFVIMLLGVDRTEDISVEPITAQRPLAVVIGVGIAAIVSAAVVSSADILNRQGEGLDLTTVESPDANVRQVARSVFGDYVFAFELTSVLLLVAVVGTVLMARRISSSEKGK</sequence>
<feature type="transmembrane region" description="Helical" evidence="1">
    <location>
        <begin position="57"/>
        <end position="77"/>
    </location>
</feature>
<gene>
    <name evidence="2" type="ORF">UFOPK1572_00004</name>
    <name evidence="3" type="ORF">UFOPK2169_01425</name>
</gene>
<evidence type="ECO:0000313" key="3">
    <source>
        <dbReference type="EMBL" id="CAB4661233.1"/>
    </source>
</evidence>
<dbReference type="InterPro" id="IPR001457">
    <property type="entry name" value="NADH_UbQ/plastoQ_OxRdtase_su6"/>
</dbReference>
<dbReference type="Pfam" id="PF00499">
    <property type="entry name" value="Oxidored_q3"/>
    <property type="match status" value="1"/>
</dbReference>
<dbReference type="InterPro" id="IPR042106">
    <property type="entry name" value="Nuo/plastoQ_OxRdtase_6_NuoJ"/>
</dbReference>
<protein>
    <submittedName>
        <fullName evidence="2">Unannotated protein</fullName>
    </submittedName>
</protein>
<reference evidence="2" key="1">
    <citation type="submission" date="2020-05" db="EMBL/GenBank/DDBJ databases">
        <authorList>
            <person name="Chiriac C."/>
            <person name="Salcher M."/>
            <person name="Ghai R."/>
            <person name="Kavagutti S V."/>
        </authorList>
    </citation>
    <scope>NUCLEOTIDE SEQUENCE</scope>
</reference>
<dbReference type="PANTHER" id="PTHR33269:SF19">
    <property type="entry name" value="NADH-QUINONE OXIDOREDUCTASE SUBUNIT J"/>
    <property type="match status" value="1"/>
</dbReference>
<dbReference type="AlphaFoldDB" id="A0A6J6CBI9"/>
<proteinExistence type="predicted"/>
<organism evidence="2">
    <name type="scientific">freshwater metagenome</name>
    <dbReference type="NCBI Taxonomy" id="449393"/>
    <lineage>
        <taxon>unclassified sequences</taxon>
        <taxon>metagenomes</taxon>
        <taxon>ecological metagenomes</taxon>
    </lineage>
</organism>
<dbReference type="Gene3D" id="1.20.120.1200">
    <property type="entry name" value="NADH-ubiquinone/plastoquinone oxidoreductase chain 6, subunit NuoJ"/>
    <property type="match status" value="1"/>
</dbReference>
<feature type="transmembrane region" description="Helical" evidence="1">
    <location>
        <begin position="147"/>
        <end position="169"/>
    </location>
</feature>
<dbReference type="EMBL" id="CAEZWE010000071">
    <property type="protein sequence ID" value="CAB4661233.1"/>
    <property type="molecule type" value="Genomic_DNA"/>
</dbReference>